<keyword evidence="2" id="KW-1185">Reference proteome</keyword>
<dbReference type="Proteomes" id="UP000828048">
    <property type="component" value="Chromosome 2"/>
</dbReference>
<gene>
    <name evidence="1" type="ORF">Vadar_020286</name>
</gene>
<evidence type="ECO:0000313" key="2">
    <source>
        <dbReference type="Proteomes" id="UP000828048"/>
    </source>
</evidence>
<proteinExistence type="predicted"/>
<accession>A0ACB7X2P0</accession>
<name>A0ACB7X2P0_9ERIC</name>
<dbReference type="EMBL" id="CM037152">
    <property type="protein sequence ID" value="KAH7834850.1"/>
    <property type="molecule type" value="Genomic_DNA"/>
</dbReference>
<comment type="caution">
    <text evidence="1">The sequence shown here is derived from an EMBL/GenBank/DDBJ whole genome shotgun (WGS) entry which is preliminary data.</text>
</comment>
<organism evidence="1 2">
    <name type="scientific">Vaccinium darrowii</name>
    <dbReference type="NCBI Taxonomy" id="229202"/>
    <lineage>
        <taxon>Eukaryota</taxon>
        <taxon>Viridiplantae</taxon>
        <taxon>Streptophyta</taxon>
        <taxon>Embryophyta</taxon>
        <taxon>Tracheophyta</taxon>
        <taxon>Spermatophyta</taxon>
        <taxon>Magnoliopsida</taxon>
        <taxon>eudicotyledons</taxon>
        <taxon>Gunneridae</taxon>
        <taxon>Pentapetalae</taxon>
        <taxon>asterids</taxon>
        <taxon>Ericales</taxon>
        <taxon>Ericaceae</taxon>
        <taxon>Vaccinioideae</taxon>
        <taxon>Vaccinieae</taxon>
        <taxon>Vaccinium</taxon>
    </lineage>
</organism>
<protein>
    <submittedName>
        <fullName evidence="1">Uncharacterized protein</fullName>
    </submittedName>
</protein>
<evidence type="ECO:0000313" key="1">
    <source>
        <dbReference type="EMBL" id="KAH7834850.1"/>
    </source>
</evidence>
<reference evidence="1 2" key="1">
    <citation type="journal article" date="2021" name="Hortic Res">
        <title>High-quality reference genome and annotation aids understanding of berry development for evergreen blueberry (Vaccinium darrowii).</title>
        <authorList>
            <person name="Yu J."/>
            <person name="Hulse-Kemp A.M."/>
            <person name="Babiker E."/>
            <person name="Staton M."/>
        </authorList>
    </citation>
    <scope>NUCLEOTIDE SEQUENCE [LARGE SCALE GENOMIC DNA]</scope>
    <source>
        <strain evidence="2">cv. NJ 8807/NJ 8810</strain>
        <tissue evidence="1">Young leaf</tissue>
    </source>
</reference>
<sequence>MEGFPNFPDNVQIEILSRLSAKDLCTCRCVSKTWFHLIALPFFQKLHFNRSKRNPRLLFLSDSTDPCCNLSMASLSDDGSVILDTFSSHITDRISRRYISGCDLVCVIDGDAVYVSNPSTHEVAKLPDFKYTSLPDFRYPSFKTAGVGLGYVEATSEYKIIRFYFLPHRVFIYQVGVEIFTLQEGRPDSGFWRELPNCSPIDLAWIESVLLLNGSLYWLLVTELYGSHKILSFDLEHEEFANVCCPEGFPCMDDGDRADLIEVKGVLCLSHYLHKDSVINLWMLIKDHETQLWVKEFVIDLHGMWGSCMVLGYVPLDDHFGGISIWSIEQSSLLFYDIDSKSFTRVSKLTNIPGNTLQGLYFDTMFSLRNT</sequence>